<dbReference type="Gene3D" id="3.40.50.1820">
    <property type="entry name" value="alpha/beta hydrolase"/>
    <property type="match status" value="1"/>
</dbReference>
<protein>
    <submittedName>
        <fullName evidence="2">Alpha/beta hydrolase</fullName>
    </submittedName>
</protein>
<dbReference type="PANTHER" id="PTHR47751">
    <property type="entry name" value="SUPERFAMILY HYDROLASE, PUTATIVE (AFU_ORTHOLOGUE AFUA_2G16580)-RELATED"/>
    <property type="match status" value="1"/>
</dbReference>
<accession>A0A8J2TLG9</accession>
<reference evidence="2" key="2">
    <citation type="submission" date="2020-09" db="EMBL/GenBank/DDBJ databases">
        <authorList>
            <person name="Sun Q."/>
            <person name="Zhou Y."/>
        </authorList>
    </citation>
    <scope>NUCLEOTIDE SEQUENCE</scope>
    <source>
        <strain evidence="2">CGMCC 1.12360</strain>
    </source>
</reference>
<organism evidence="2 3">
    <name type="scientific">Compostibacillus humi</name>
    <dbReference type="NCBI Taxonomy" id="1245525"/>
    <lineage>
        <taxon>Bacteria</taxon>
        <taxon>Bacillati</taxon>
        <taxon>Bacillota</taxon>
        <taxon>Bacilli</taxon>
        <taxon>Bacillales</taxon>
        <taxon>Bacillaceae</taxon>
        <taxon>Compostibacillus</taxon>
    </lineage>
</organism>
<sequence length="305" mass="34878">MNERHISFYSEGFKLDGTIYLPDDYQPGEKRPAIVVNSGYNGFNEFYPRLFARNLTERGYVCLGFDYRGFAKSEGEPGRVILDEQVQDIKNAVTFLSIQEEADEENIGLIGWGMGASNVVRVAAEDQRIKVVAALNGFYNGERWLKSVHTYVEWIEIKKAIEEDRILRVTTGKSKLADPFIHYPLDPATNDYVQKELAPLSPFGKETQLQFTESIINLNADKIAPDIQCPLFVAHGKDNLLHPIDESLIFYDLASEPKELYIIDGKHNDFMYHDHPVFQQLISRLDKFFGKHLHNVHQQLNPIGD</sequence>
<comment type="caution">
    <text evidence="2">The sequence shown here is derived from an EMBL/GenBank/DDBJ whole genome shotgun (WGS) entry which is preliminary data.</text>
</comment>
<keyword evidence="2" id="KW-0378">Hydrolase</keyword>
<evidence type="ECO:0000259" key="1">
    <source>
        <dbReference type="Pfam" id="PF12146"/>
    </source>
</evidence>
<dbReference type="InterPro" id="IPR051411">
    <property type="entry name" value="Polyketide_trans_af380"/>
</dbReference>
<dbReference type="Pfam" id="PF12146">
    <property type="entry name" value="Hydrolase_4"/>
    <property type="match status" value="1"/>
</dbReference>
<dbReference type="RefSeq" id="WP_188392066.1">
    <property type="nucleotide sequence ID" value="NZ_BMEV01000030.1"/>
</dbReference>
<evidence type="ECO:0000313" key="2">
    <source>
        <dbReference type="EMBL" id="GFZ76688.1"/>
    </source>
</evidence>
<dbReference type="SUPFAM" id="SSF53474">
    <property type="entry name" value="alpha/beta-Hydrolases"/>
    <property type="match status" value="1"/>
</dbReference>
<feature type="domain" description="Serine aminopeptidase S33" evidence="1">
    <location>
        <begin position="29"/>
        <end position="265"/>
    </location>
</feature>
<dbReference type="Gene3D" id="1.10.10.800">
    <property type="match status" value="1"/>
</dbReference>
<name>A0A8J2TLG9_9BACI</name>
<dbReference type="AlphaFoldDB" id="A0A8J2TLG9"/>
<dbReference type="Proteomes" id="UP000602050">
    <property type="component" value="Unassembled WGS sequence"/>
</dbReference>
<proteinExistence type="predicted"/>
<dbReference type="PANTHER" id="PTHR47751:SF1">
    <property type="entry name" value="SUPERFAMILY HYDROLASE, PUTATIVE (AFU_ORTHOLOGUE AFUA_2G16580)-RELATED"/>
    <property type="match status" value="1"/>
</dbReference>
<dbReference type="InterPro" id="IPR022742">
    <property type="entry name" value="Hydrolase_4"/>
</dbReference>
<reference evidence="2" key="1">
    <citation type="journal article" date="2014" name="Int. J. Syst. Evol. Microbiol.">
        <title>Complete genome sequence of Corynebacterium casei LMG S-19264T (=DSM 44701T), isolated from a smear-ripened cheese.</title>
        <authorList>
            <consortium name="US DOE Joint Genome Institute (JGI-PGF)"/>
            <person name="Walter F."/>
            <person name="Albersmeier A."/>
            <person name="Kalinowski J."/>
            <person name="Ruckert C."/>
        </authorList>
    </citation>
    <scope>NUCLEOTIDE SEQUENCE</scope>
    <source>
        <strain evidence="2">CGMCC 1.12360</strain>
    </source>
</reference>
<dbReference type="EMBL" id="BMEV01000030">
    <property type="protein sequence ID" value="GFZ76688.1"/>
    <property type="molecule type" value="Genomic_DNA"/>
</dbReference>
<gene>
    <name evidence="2" type="ORF">GCM10010978_17960</name>
</gene>
<evidence type="ECO:0000313" key="3">
    <source>
        <dbReference type="Proteomes" id="UP000602050"/>
    </source>
</evidence>
<dbReference type="GO" id="GO:0016787">
    <property type="term" value="F:hydrolase activity"/>
    <property type="evidence" value="ECO:0007669"/>
    <property type="project" value="UniProtKB-KW"/>
</dbReference>
<dbReference type="InterPro" id="IPR029058">
    <property type="entry name" value="AB_hydrolase_fold"/>
</dbReference>
<keyword evidence="3" id="KW-1185">Reference proteome</keyword>